<evidence type="ECO:0000313" key="8">
    <source>
        <dbReference type="EMBL" id="RDH82417.1"/>
    </source>
</evidence>
<comment type="cofactor">
    <cofactor evidence="1">
        <name>[4Fe-4S] cluster</name>
        <dbReference type="ChEBI" id="CHEBI:49883"/>
    </cofactor>
</comment>
<dbReference type="PANTHER" id="PTHR43728">
    <property type="entry name" value="SLR0304 PROTEIN"/>
    <property type="match status" value="1"/>
</dbReference>
<evidence type="ECO:0000256" key="4">
    <source>
        <dbReference type="ARBA" id="ARBA00023004"/>
    </source>
</evidence>
<evidence type="ECO:0000259" key="7">
    <source>
        <dbReference type="Pfam" id="PF12345"/>
    </source>
</evidence>
<keyword evidence="5" id="KW-0411">Iron-sulfur</keyword>
<dbReference type="Pfam" id="PF04055">
    <property type="entry name" value="Radical_SAM"/>
    <property type="match status" value="1"/>
</dbReference>
<keyword evidence="3" id="KW-0479">Metal-binding</keyword>
<dbReference type="AlphaFoldDB" id="A0A370DDP1"/>
<evidence type="ECO:0000256" key="3">
    <source>
        <dbReference type="ARBA" id="ARBA00022723"/>
    </source>
</evidence>
<dbReference type="InterPro" id="IPR026351">
    <property type="entry name" value="rSAM_ArsS-like"/>
</dbReference>
<keyword evidence="4" id="KW-0408">Iron</keyword>
<evidence type="ECO:0000256" key="2">
    <source>
        <dbReference type="ARBA" id="ARBA00022691"/>
    </source>
</evidence>
<evidence type="ECO:0000313" key="9">
    <source>
        <dbReference type="Proteomes" id="UP000254266"/>
    </source>
</evidence>
<protein>
    <submittedName>
        <fullName evidence="8">Radical SAM protein</fullName>
    </submittedName>
</protein>
<dbReference type="PANTHER" id="PTHR43728:SF1">
    <property type="entry name" value="FE-S OXIDOREDUCTASE"/>
    <property type="match status" value="1"/>
</dbReference>
<evidence type="ECO:0000256" key="1">
    <source>
        <dbReference type="ARBA" id="ARBA00001966"/>
    </source>
</evidence>
<proteinExistence type="predicted"/>
<evidence type="ECO:0000259" key="6">
    <source>
        <dbReference type="Pfam" id="PF04055"/>
    </source>
</evidence>
<dbReference type="GO" id="GO:0003824">
    <property type="term" value="F:catalytic activity"/>
    <property type="evidence" value="ECO:0007669"/>
    <property type="project" value="InterPro"/>
</dbReference>
<dbReference type="SFLD" id="SFLDS00029">
    <property type="entry name" value="Radical_SAM"/>
    <property type="match status" value="1"/>
</dbReference>
<dbReference type="GO" id="GO:0051536">
    <property type="term" value="F:iron-sulfur cluster binding"/>
    <property type="evidence" value="ECO:0007669"/>
    <property type="project" value="UniProtKB-KW"/>
</dbReference>
<name>A0A370DDP1_9GAMM</name>
<gene>
    <name evidence="8" type="ORF">DIZ80_08980</name>
</gene>
<dbReference type="SUPFAM" id="SSF102114">
    <property type="entry name" value="Radical SAM enzymes"/>
    <property type="match status" value="1"/>
</dbReference>
<dbReference type="GO" id="GO:0046872">
    <property type="term" value="F:metal ion binding"/>
    <property type="evidence" value="ECO:0007669"/>
    <property type="project" value="UniProtKB-KW"/>
</dbReference>
<dbReference type="InterPro" id="IPR007197">
    <property type="entry name" value="rSAM"/>
</dbReference>
<dbReference type="InterPro" id="IPR058240">
    <property type="entry name" value="rSAM_sf"/>
</dbReference>
<dbReference type="EMBL" id="QFXC01000011">
    <property type="protein sequence ID" value="RDH82417.1"/>
    <property type="molecule type" value="Genomic_DNA"/>
</dbReference>
<dbReference type="CDD" id="cd01335">
    <property type="entry name" value="Radical_SAM"/>
    <property type="match status" value="1"/>
</dbReference>
<dbReference type="NCBIfam" id="TIGR04167">
    <property type="entry name" value="rSAM_SeCys"/>
    <property type="match status" value="1"/>
</dbReference>
<organism evidence="8 9">
    <name type="scientific">endosymbiont of Galathealinum brachiosum</name>
    <dbReference type="NCBI Taxonomy" id="2200906"/>
    <lineage>
        <taxon>Bacteria</taxon>
        <taxon>Pseudomonadati</taxon>
        <taxon>Pseudomonadota</taxon>
        <taxon>Gammaproteobacteria</taxon>
        <taxon>sulfur-oxidizing symbionts</taxon>
    </lineage>
</organism>
<evidence type="ECO:0000256" key="5">
    <source>
        <dbReference type="ARBA" id="ARBA00023014"/>
    </source>
</evidence>
<keyword evidence="9" id="KW-1185">Reference proteome</keyword>
<dbReference type="Proteomes" id="UP000254266">
    <property type="component" value="Unassembled WGS sequence"/>
</dbReference>
<feature type="domain" description="Arsenosugar biosynthesis radical SAM protein ArsS-like C-terminal" evidence="7">
    <location>
        <begin position="182"/>
        <end position="318"/>
    </location>
</feature>
<accession>A0A370DDP1</accession>
<feature type="domain" description="Radical SAM core" evidence="6">
    <location>
        <begin position="26"/>
        <end position="170"/>
    </location>
</feature>
<comment type="caution">
    <text evidence="8">The sequence shown here is derived from an EMBL/GenBank/DDBJ whole genome shotgun (WGS) entry which is preliminary data.</text>
</comment>
<sequence>MHDTKIKLLNTSFPQLSRRQLDTLQVNLGYICNQSCKHCHVNASPKRTETMALEDIDDILSFIKNNNIKKLDLTGGAPELNQHFRYLITEARALNVSVIDRCNLTVLSEPEQEGLAEFLANNQVEVVASLPCYSKDNVDLQRGNGVFDLSITALQKLNSLGYAAKDNGLVLNLMYNPTGAFLPPAQKSLEDEYRQKLREDFNIEFSNLYTLTNMPIMRFGSTLISKGEFENYMALLKNAHSDDNLQTVMCRNLISIDWQGFIYDCDFNQMLDMPSNFSPYNKTHISELNLNNLQLTPIQIGDHCYGCTAGSGSSCGGALS</sequence>
<keyword evidence="2" id="KW-0949">S-adenosyl-L-methionine</keyword>
<dbReference type="Gene3D" id="3.20.20.70">
    <property type="entry name" value="Aldolase class I"/>
    <property type="match status" value="1"/>
</dbReference>
<dbReference type="Pfam" id="PF12345">
    <property type="entry name" value="DUF3641"/>
    <property type="match status" value="1"/>
</dbReference>
<reference evidence="8 9" key="1">
    <citation type="journal article" date="2018" name="ISME J.">
        <title>Endosymbiont genomes yield clues of tubeworm success.</title>
        <authorList>
            <person name="Li Y."/>
            <person name="Liles M.R."/>
            <person name="Halanych K.M."/>
        </authorList>
    </citation>
    <scope>NUCLEOTIDE SEQUENCE [LARGE SCALE GENOMIC DNA]</scope>
    <source>
        <strain evidence="8">A1464</strain>
    </source>
</reference>
<dbReference type="InterPro" id="IPR024521">
    <property type="entry name" value="ArsS-like_C"/>
</dbReference>
<dbReference type="InterPro" id="IPR013785">
    <property type="entry name" value="Aldolase_TIM"/>
</dbReference>